<accession>A0A164E7N0</accession>
<dbReference type="AlphaFoldDB" id="A0A164E7N0"/>
<protein>
    <submittedName>
        <fullName evidence="1">Uncharacterized protein</fullName>
    </submittedName>
</protein>
<evidence type="ECO:0000313" key="1">
    <source>
        <dbReference type="EMBL" id="KZR96513.1"/>
    </source>
</evidence>
<dbReference type="Proteomes" id="UP000076858">
    <property type="component" value="Unassembled WGS sequence"/>
</dbReference>
<sequence length="50" mass="5598">MLRGILLKEICSCGLYLDDSCIGNIFLLLGTKNIGCLDANEVSFERFRKT</sequence>
<organism evidence="1 2">
    <name type="scientific">Daphnia magna</name>
    <dbReference type="NCBI Taxonomy" id="35525"/>
    <lineage>
        <taxon>Eukaryota</taxon>
        <taxon>Metazoa</taxon>
        <taxon>Ecdysozoa</taxon>
        <taxon>Arthropoda</taxon>
        <taxon>Crustacea</taxon>
        <taxon>Branchiopoda</taxon>
        <taxon>Diplostraca</taxon>
        <taxon>Cladocera</taxon>
        <taxon>Anomopoda</taxon>
        <taxon>Daphniidae</taxon>
        <taxon>Daphnia</taxon>
    </lineage>
</organism>
<comment type="caution">
    <text evidence="1">The sequence shown here is derived from an EMBL/GenBank/DDBJ whole genome shotgun (WGS) entry which is preliminary data.</text>
</comment>
<name>A0A164E7N0_9CRUS</name>
<reference evidence="1 2" key="1">
    <citation type="submission" date="2016-03" db="EMBL/GenBank/DDBJ databases">
        <title>EvidentialGene: Evidence-directed Construction of Genes on Genomes.</title>
        <authorList>
            <person name="Gilbert D.G."/>
            <person name="Choi J.-H."/>
            <person name="Mockaitis K."/>
            <person name="Colbourne J."/>
            <person name="Pfrender M."/>
        </authorList>
    </citation>
    <scope>NUCLEOTIDE SEQUENCE [LARGE SCALE GENOMIC DNA]</scope>
    <source>
        <strain evidence="1 2">Xinb3</strain>
        <tissue evidence="1">Complete organism</tissue>
    </source>
</reference>
<evidence type="ECO:0000313" key="2">
    <source>
        <dbReference type="Proteomes" id="UP000076858"/>
    </source>
</evidence>
<keyword evidence="2" id="KW-1185">Reference proteome</keyword>
<gene>
    <name evidence="1" type="ORF">APZ42_009108</name>
</gene>
<dbReference type="EMBL" id="LRGB01024699">
    <property type="protein sequence ID" value="KZR96513.1"/>
    <property type="molecule type" value="Genomic_DNA"/>
</dbReference>
<proteinExistence type="predicted"/>